<dbReference type="Pfam" id="PF26288">
    <property type="entry name" value="WHD_lin-66"/>
    <property type="match status" value="1"/>
</dbReference>
<dbReference type="GO" id="GO:0005737">
    <property type="term" value="C:cytoplasm"/>
    <property type="evidence" value="ECO:0007669"/>
    <property type="project" value="TreeGrafter"/>
</dbReference>
<evidence type="ECO:0000313" key="3">
    <source>
        <dbReference type="Proteomes" id="UP000095282"/>
    </source>
</evidence>
<dbReference type="WBParaSite" id="Csp11.Scaffold608.g5744.t1">
    <property type="protein sequence ID" value="Csp11.Scaffold608.g5744.t1"/>
    <property type="gene ID" value="Csp11.Scaffold608.g5744"/>
</dbReference>
<dbReference type="Proteomes" id="UP000095282">
    <property type="component" value="Unplaced"/>
</dbReference>
<evidence type="ECO:0000259" key="2">
    <source>
        <dbReference type="Pfam" id="PF26288"/>
    </source>
</evidence>
<organism evidence="3 4">
    <name type="scientific">Caenorhabditis tropicalis</name>
    <dbReference type="NCBI Taxonomy" id="1561998"/>
    <lineage>
        <taxon>Eukaryota</taxon>
        <taxon>Metazoa</taxon>
        <taxon>Ecdysozoa</taxon>
        <taxon>Nematoda</taxon>
        <taxon>Chromadorea</taxon>
        <taxon>Rhabditida</taxon>
        <taxon>Rhabditina</taxon>
        <taxon>Rhabditomorpha</taxon>
        <taxon>Rhabditoidea</taxon>
        <taxon>Rhabditidae</taxon>
        <taxon>Peloderinae</taxon>
        <taxon>Caenorhabditis</taxon>
    </lineage>
</organism>
<dbReference type="PANTHER" id="PTHR36949:SF1">
    <property type="entry name" value="ANAPHASE-PROMOTING COMPLEX SUBUNIT 1-RELATED"/>
    <property type="match status" value="1"/>
</dbReference>
<protein>
    <submittedName>
        <fullName evidence="4">HTH OST-type domain-containing protein</fullName>
    </submittedName>
</protein>
<feature type="domain" description="Lin-66-like winged helix" evidence="2">
    <location>
        <begin position="107"/>
        <end position="185"/>
    </location>
</feature>
<evidence type="ECO:0000313" key="4">
    <source>
        <dbReference type="WBParaSite" id="Csp11.Scaffold608.g5744.t1"/>
    </source>
</evidence>
<dbReference type="STRING" id="1561998.A0A1I7TGM4"/>
<feature type="domain" description="Egal-1 winged helix" evidence="1">
    <location>
        <begin position="192"/>
        <end position="249"/>
    </location>
</feature>
<proteinExistence type="predicted"/>
<reference evidence="4" key="1">
    <citation type="submission" date="2016-11" db="UniProtKB">
        <authorList>
            <consortium name="WormBaseParasite"/>
        </authorList>
    </citation>
    <scope>IDENTIFICATION</scope>
</reference>
<dbReference type="GO" id="GO:0010629">
    <property type="term" value="P:negative regulation of gene expression"/>
    <property type="evidence" value="ECO:0007669"/>
    <property type="project" value="TreeGrafter"/>
</dbReference>
<dbReference type="AlphaFoldDB" id="A0A1I7TGM4"/>
<evidence type="ECO:0000259" key="1">
    <source>
        <dbReference type="Pfam" id="PF23713"/>
    </source>
</evidence>
<dbReference type="PANTHER" id="PTHR36949">
    <property type="entry name" value="PROTEIN CBR-LIN-66"/>
    <property type="match status" value="1"/>
</dbReference>
<accession>A0A1I7TGM4</accession>
<dbReference type="Pfam" id="PF23713">
    <property type="entry name" value="WHD_Egal"/>
    <property type="match status" value="1"/>
</dbReference>
<dbReference type="InterPro" id="IPR056589">
    <property type="entry name" value="WH_Egal-1"/>
</dbReference>
<sequence>MINNNDLRRSETSNHRIERHGVLGILSATTGLIHTADDEYFTFKLKDFCDQRVDDMTEVLNLNFTLKFIDYGNEAVSDITPIFGEESETIFANSEEVDTSEFWGSRKDDQFYSKEMEAQTYRVITNEYGRRNSYSLSLGSIYDGLRGFSDDQLLRYIGTSSMKRNGFVSSRSHLLQKIYGKVNLQYPAIYTAVTQLSSRLLRRGGVTSIQSLYEFYLSDEFNEHAREFVGSYPRNFMKFLNSHPFIFAVFPGKTFVSARRNLPDFDYPAFIQQNFPWILEEEQRVIEYRHPPRVPRIHEIPSRESQNSLIPVDREAEQWTDHNAELENDANRRIELNRFSIVKLDLASLFRNS</sequence>
<keyword evidence="3" id="KW-1185">Reference proteome</keyword>
<dbReference type="InterPro" id="IPR058991">
    <property type="entry name" value="Lin-66-like_WHD"/>
</dbReference>
<name>A0A1I7TGM4_9PELO</name>